<sequence>YPKYLLSLTLNGYRR</sequence>
<keyword evidence="2" id="KW-1185">Reference proteome</keyword>
<organism evidence="1 2">
    <name type="scientific">Thalassiosira oceanica</name>
    <name type="common">Marine diatom</name>
    <dbReference type="NCBI Taxonomy" id="159749"/>
    <lineage>
        <taxon>Eukaryota</taxon>
        <taxon>Sar</taxon>
        <taxon>Stramenopiles</taxon>
        <taxon>Ochrophyta</taxon>
        <taxon>Bacillariophyta</taxon>
        <taxon>Coscinodiscophyceae</taxon>
        <taxon>Thalassiosirophycidae</taxon>
        <taxon>Thalassiosirales</taxon>
        <taxon>Thalassiosiraceae</taxon>
        <taxon>Thalassiosira</taxon>
    </lineage>
</organism>
<proteinExistence type="predicted"/>
<gene>
    <name evidence="1" type="ORF">THAOC_21208</name>
</gene>
<accession>K0SCK8</accession>
<evidence type="ECO:0000313" key="2">
    <source>
        <dbReference type="Proteomes" id="UP000266841"/>
    </source>
</evidence>
<reference evidence="1 2" key="1">
    <citation type="journal article" date="2012" name="Genome Biol.">
        <title>Genome and low-iron response of an oceanic diatom adapted to chronic iron limitation.</title>
        <authorList>
            <person name="Lommer M."/>
            <person name="Specht M."/>
            <person name="Roy A.S."/>
            <person name="Kraemer L."/>
            <person name="Andreson R."/>
            <person name="Gutowska M.A."/>
            <person name="Wolf J."/>
            <person name="Bergner S.V."/>
            <person name="Schilhabel M.B."/>
            <person name="Klostermeier U.C."/>
            <person name="Beiko R.G."/>
            <person name="Rosenstiel P."/>
            <person name="Hippler M."/>
            <person name="Laroche J."/>
        </authorList>
    </citation>
    <scope>NUCLEOTIDE SEQUENCE [LARGE SCALE GENOMIC DNA]</scope>
    <source>
        <strain evidence="1 2">CCMP1005</strain>
    </source>
</reference>
<feature type="non-terminal residue" evidence="1">
    <location>
        <position position="1"/>
    </location>
</feature>
<name>K0SCK8_THAOC</name>
<dbReference type="Proteomes" id="UP000266841">
    <property type="component" value="Unassembled WGS sequence"/>
</dbReference>
<dbReference type="EMBL" id="AGNL01024613">
    <property type="protein sequence ID" value="EJK58651.1"/>
    <property type="molecule type" value="Genomic_DNA"/>
</dbReference>
<comment type="caution">
    <text evidence="1">The sequence shown here is derived from an EMBL/GenBank/DDBJ whole genome shotgun (WGS) entry which is preliminary data.</text>
</comment>
<protein>
    <submittedName>
        <fullName evidence="1">Uncharacterized protein</fullName>
    </submittedName>
</protein>
<evidence type="ECO:0000313" key="1">
    <source>
        <dbReference type="EMBL" id="EJK58651.1"/>
    </source>
</evidence>